<protein>
    <recommendedName>
        <fullName evidence="10">One cut domain family member</fullName>
    </recommendedName>
</protein>
<dbReference type="InterPro" id="IPR009057">
    <property type="entry name" value="Homeodomain-like_sf"/>
</dbReference>
<dbReference type="Pfam" id="PF02376">
    <property type="entry name" value="CUT"/>
    <property type="match status" value="1"/>
</dbReference>
<keyword evidence="15" id="KW-1185">Reference proteome</keyword>
<feature type="region of interest" description="Disordered" evidence="11">
    <location>
        <begin position="1"/>
        <end position="76"/>
    </location>
</feature>
<dbReference type="SMART" id="SM01109">
    <property type="entry name" value="CUT"/>
    <property type="match status" value="1"/>
</dbReference>
<evidence type="ECO:0000256" key="10">
    <source>
        <dbReference type="RuleBase" id="RU361129"/>
    </source>
</evidence>
<dbReference type="Gene3D" id="1.10.10.60">
    <property type="entry name" value="Homeodomain-like"/>
    <property type="match status" value="1"/>
</dbReference>
<dbReference type="GO" id="GO:0005634">
    <property type="term" value="C:nucleus"/>
    <property type="evidence" value="ECO:0007669"/>
    <property type="project" value="UniProtKB-SubCell"/>
</dbReference>
<dbReference type="SUPFAM" id="SSF46689">
    <property type="entry name" value="Homeodomain-like"/>
    <property type="match status" value="1"/>
</dbReference>
<feature type="region of interest" description="Disordered" evidence="11">
    <location>
        <begin position="270"/>
        <end position="290"/>
    </location>
</feature>
<comment type="caution">
    <text evidence="14">The sequence shown here is derived from an EMBL/GenBank/DDBJ whole genome shotgun (WGS) entry which is preliminary data.</text>
</comment>
<name>A0A9D4S3N9_DREPO</name>
<dbReference type="FunFam" id="1.10.10.60:FF:000054">
    <property type="entry name" value="One cut domain family member"/>
    <property type="match status" value="1"/>
</dbReference>
<dbReference type="GO" id="GO:0000981">
    <property type="term" value="F:DNA-binding transcription factor activity, RNA polymerase II-specific"/>
    <property type="evidence" value="ECO:0007669"/>
    <property type="project" value="TreeGrafter"/>
</dbReference>
<dbReference type="EMBL" id="JAIWYP010000001">
    <property type="protein sequence ID" value="KAH3888737.1"/>
    <property type="molecule type" value="Genomic_DNA"/>
</dbReference>
<proteinExistence type="inferred from homology"/>
<feature type="domain" description="Homeobox" evidence="12">
    <location>
        <begin position="455"/>
        <end position="515"/>
    </location>
</feature>
<feature type="region of interest" description="Disordered" evidence="11">
    <location>
        <begin position="419"/>
        <end position="461"/>
    </location>
</feature>
<comment type="subcellular location">
    <subcellularLocation>
        <location evidence="1 8 9">Nucleus</location>
    </subcellularLocation>
</comment>
<evidence type="ECO:0000256" key="1">
    <source>
        <dbReference type="ARBA" id="ARBA00004123"/>
    </source>
</evidence>
<evidence type="ECO:0000313" key="14">
    <source>
        <dbReference type="EMBL" id="KAH3888737.1"/>
    </source>
</evidence>
<dbReference type="SMART" id="SM00389">
    <property type="entry name" value="HOX"/>
    <property type="match status" value="1"/>
</dbReference>
<organism evidence="14 15">
    <name type="scientific">Dreissena polymorpha</name>
    <name type="common">Zebra mussel</name>
    <name type="synonym">Mytilus polymorpha</name>
    <dbReference type="NCBI Taxonomy" id="45954"/>
    <lineage>
        <taxon>Eukaryota</taxon>
        <taxon>Metazoa</taxon>
        <taxon>Spiralia</taxon>
        <taxon>Lophotrochozoa</taxon>
        <taxon>Mollusca</taxon>
        <taxon>Bivalvia</taxon>
        <taxon>Autobranchia</taxon>
        <taxon>Heteroconchia</taxon>
        <taxon>Euheterodonta</taxon>
        <taxon>Imparidentia</taxon>
        <taxon>Neoheterodontei</taxon>
        <taxon>Myida</taxon>
        <taxon>Dreissenoidea</taxon>
        <taxon>Dreissenidae</taxon>
        <taxon>Dreissena</taxon>
    </lineage>
</organism>
<evidence type="ECO:0000256" key="5">
    <source>
        <dbReference type="ARBA" id="ARBA00023155"/>
    </source>
</evidence>
<keyword evidence="7 8" id="KW-0539">Nucleus</keyword>
<feature type="compositionally biased region" description="Low complexity" evidence="11">
    <location>
        <begin position="51"/>
        <end position="76"/>
    </location>
</feature>
<reference evidence="14" key="1">
    <citation type="journal article" date="2019" name="bioRxiv">
        <title>The Genome of the Zebra Mussel, Dreissena polymorpha: A Resource for Invasive Species Research.</title>
        <authorList>
            <person name="McCartney M.A."/>
            <person name="Auch B."/>
            <person name="Kono T."/>
            <person name="Mallez S."/>
            <person name="Zhang Y."/>
            <person name="Obille A."/>
            <person name="Becker A."/>
            <person name="Abrahante J.E."/>
            <person name="Garbe J."/>
            <person name="Badalamenti J.P."/>
            <person name="Herman A."/>
            <person name="Mangelson H."/>
            <person name="Liachko I."/>
            <person name="Sullivan S."/>
            <person name="Sone E.D."/>
            <person name="Koren S."/>
            <person name="Silverstein K.A.T."/>
            <person name="Beckman K.B."/>
            <person name="Gohl D.M."/>
        </authorList>
    </citation>
    <scope>NUCLEOTIDE SEQUENCE</scope>
    <source>
        <strain evidence="14">Duluth1</strain>
        <tissue evidence="14">Whole animal</tissue>
    </source>
</reference>
<accession>A0A9D4S3N9</accession>
<evidence type="ECO:0000256" key="3">
    <source>
        <dbReference type="ARBA" id="ARBA00023015"/>
    </source>
</evidence>
<dbReference type="Proteomes" id="UP000828390">
    <property type="component" value="Unassembled WGS sequence"/>
</dbReference>
<feature type="compositionally biased region" description="Polar residues" evidence="11">
    <location>
        <begin position="428"/>
        <end position="439"/>
    </location>
</feature>
<dbReference type="CDD" id="cd00086">
    <property type="entry name" value="homeodomain"/>
    <property type="match status" value="1"/>
</dbReference>
<dbReference type="PANTHER" id="PTHR14057">
    <property type="entry name" value="TRANSCRIPTION FACTOR ONECUT"/>
    <property type="match status" value="1"/>
</dbReference>
<dbReference type="GO" id="GO:0000978">
    <property type="term" value="F:RNA polymerase II cis-regulatory region sequence-specific DNA binding"/>
    <property type="evidence" value="ECO:0007669"/>
    <property type="project" value="TreeGrafter"/>
</dbReference>
<evidence type="ECO:0000313" key="15">
    <source>
        <dbReference type="Proteomes" id="UP000828390"/>
    </source>
</evidence>
<evidence type="ECO:0000259" key="13">
    <source>
        <dbReference type="PROSITE" id="PS51042"/>
    </source>
</evidence>
<feature type="domain" description="CUT" evidence="13">
    <location>
        <begin position="290"/>
        <end position="376"/>
    </location>
</feature>
<evidence type="ECO:0000256" key="6">
    <source>
        <dbReference type="ARBA" id="ARBA00023163"/>
    </source>
</evidence>
<evidence type="ECO:0000259" key="12">
    <source>
        <dbReference type="PROSITE" id="PS50071"/>
    </source>
</evidence>
<dbReference type="PANTHER" id="PTHR14057:SF47">
    <property type="entry name" value="HOMEOBOX PROTEIN ONECUT"/>
    <property type="match status" value="1"/>
</dbReference>
<feature type="compositionally biased region" description="Basic and acidic residues" evidence="11">
    <location>
        <begin position="511"/>
        <end position="526"/>
    </location>
</feature>
<dbReference type="InterPro" id="IPR003350">
    <property type="entry name" value="CUT_dom"/>
</dbReference>
<keyword evidence="3 10" id="KW-0805">Transcription regulation</keyword>
<feature type="compositionally biased region" description="Low complexity" evidence="11">
    <location>
        <begin position="17"/>
        <end position="28"/>
    </location>
</feature>
<keyword evidence="6 10" id="KW-0804">Transcription</keyword>
<dbReference type="AlphaFoldDB" id="A0A9D4S3N9"/>
<evidence type="ECO:0000256" key="2">
    <source>
        <dbReference type="ARBA" id="ARBA00008190"/>
    </source>
</evidence>
<dbReference type="PROSITE" id="PS50071">
    <property type="entry name" value="HOMEOBOX_2"/>
    <property type="match status" value="1"/>
</dbReference>
<comment type="similarity">
    <text evidence="2 10">Belongs to the CUT homeobox family.</text>
</comment>
<dbReference type="InterPro" id="IPR051649">
    <property type="entry name" value="CUT_Homeobox"/>
</dbReference>
<evidence type="ECO:0000256" key="11">
    <source>
        <dbReference type="SAM" id="MobiDB-lite"/>
    </source>
</evidence>
<dbReference type="PROSITE" id="PS51042">
    <property type="entry name" value="CUT"/>
    <property type="match status" value="1"/>
</dbReference>
<evidence type="ECO:0000256" key="9">
    <source>
        <dbReference type="RuleBase" id="RU000682"/>
    </source>
</evidence>
<evidence type="ECO:0000256" key="8">
    <source>
        <dbReference type="PROSITE-ProRule" id="PRU00108"/>
    </source>
</evidence>
<dbReference type="InterPro" id="IPR010982">
    <property type="entry name" value="Lambda_DNA-bd_dom_sf"/>
</dbReference>
<dbReference type="SUPFAM" id="SSF47413">
    <property type="entry name" value="lambda repressor-like DNA-binding domains"/>
    <property type="match status" value="1"/>
</dbReference>
<dbReference type="Pfam" id="PF00046">
    <property type="entry name" value="Homeodomain"/>
    <property type="match status" value="1"/>
</dbReference>
<keyword evidence="5 8" id="KW-0371">Homeobox</keyword>
<dbReference type="Gene3D" id="1.10.260.40">
    <property type="entry name" value="lambda repressor-like DNA-binding domains"/>
    <property type="match status" value="1"/>
</dbReference>
<dbReference type="FunFam" id="1.10.260.40:FF:000005">
    <property type="entry name" value="One cut domain family member"/>
    <property type="match status" value="1"/>
</dbReference>
<feature type="DNA-binding region" description="Homeobox" evidence="8">
    <location>
        <begin position="457"/>
        <end position="516"/>
    </location>
</feature>
<evidence type="ECO:0000256" key="4">
    <source>
        <dbReference type="ARBA" id="ARBA00023125"/>
    </source>
</evidence>
<dbReference type="InterPro" id="IPR001356">
    <property type="entry name" value="HD"/>
</dbReference>
<feature type="region of interest" description="Disordered" evidence="11">
    <location>
        <begin position="510"/>
        <end position="535"/>
    </location>
</feature>
<evidence type="ECO:0000256" key="7">
    <source>
        <dbReference type="ARBA" id="ARBA00023242"/>
    </source>
</evidence>
<sequence length="535" mass="59694">MTMENMGELTDQQIDNSSTTPISSSQSVSEKEFTVTPKQEFVDPNSVDSASVSPGVGESSPSGELPSSELSSGELESPAITRADLVSVIPVSMIDTHEFRSQMGEIQYQTLNGRMSPGYSTNYATLTPLQPLPPISTVSDKFLQNSANNFQLINNMNGLQGMENIMTLNNYNSYEKMMTPVSIPISMMGQMNGYNQTISYTYNVGQNGLPSPKQDMKPILSPVHSSSYDPYQFQQNVSVPSRMHSPMKIKQCDSPIPMMQGSNGLHLSPGMESTSPHSMHSGSPQHQGMDQNGKEVEEINTKELAQRISSELKRYSIPQAVFAQRVLCRSQGTLSDLLRNPKPWSKLKSGRETFRRMWKWLQEPEFQRMSALRLAACLQPQENEGPGEDYNPYNGWNNDAGSYSNDVQVKYEPVEVKYEIDSPGPDSPTASIISNGSTRSVKRKESEISTQQENRGPKKPRLVFTDIQRRTLHAIFKETKRPSKEMQATIAQQLGLEVTTVANFFMNARRRSVDKWRDDNGNDNRDSAPTGMPKS</sequence>
<gene>
    <name evidence="14" type="ORF">DPMN_012777</name>
</gene>
<keyword evidence="4 8" id="KW-0238">DNA-binding</keyword>
<reference evidence="14" key="2">
    <citation type="submission" date="2020-11" db="EMBL/GenBank/DDBJ databases">
        <authorList>
            <person name="McCartney M.A."/>
            <person name="Auch B."/>
            <person name="Kono T."/>
            <person name="Mallez S."/>
            <person name="Becker A."/>
            <person name="Gohl D.M."/>
            <person name="Silverstein K.A.T."/>
            <person name="Koren S."/>
            <person name="Bechman K.B."/>
            <person name="Herman A."/>
            <person name="Abrahante J.E."/>
            <person name="Garbe J."/>
        </authorList>
    </citation>
    <scope>NUCLEOTIDE SEQUENCE</scope>
    <source>
        <strain evidence="14">Duluth1</strain>
        <tissue evidence="14">Whole animal</tissue>
    </source>
</reference>